<keyword evidence="4" id="KW-1185">Reference proteome</keyword>
<feature type="non-terminal residue" evidence="3">
    <location>
        <position position="1"/>
    </location>
</feature>
<dbReference type="InterPro" id="IPR054722">
    <property type="entry name" value="PolX-like_BBD"/>
</dbReference>
<evidence type="ECO:0000256" key="1">
    <source>
        <dbReference type="SAM" id="Phobius"/>
    </source>
</evidence>
<accession>A0AAQ3MXD4</accession>
<reference evidence="3 4" key="1">
    <citation type="journal article" date="2023" name="Life. Sci Alliance">
        <title>Evolutionary insights into 3D genome organization and epigenetic landscape of Vigna mungo.</title>
        <authorList>
            <person name="Junaid A."/>
            <person name="Singh B."/>
            <person name="Bhatia S."/>
        </authorList>
    </citation>
    <scope>NUCLEOTIDE SEQUENCE [LARGE SCALE GENOMIC DNA]</scope>
    <source>
        <strain evidence="3">Urdbean</strain>
    </source>
</reference>
<feature type="domain" description="Retrovirus-related Pol polyprotein from transposon TNT 1-94-like beta-barrel" evidence="2">
    <location>
        <begin position="249"/>
        <end position="297"/>
    </location>
</feature>
<name>A0AAQ3MXD4_VIGMU</name>
<evidence type="ECO:0000313" key="3">
    <source>
        <dbReference type="EMBL" id="WVY99182.1"/>
    </source>
</evidence>
<feature type="transmembrane region" description="Helical" evidence="1">
    <location>
        <begin position="299"/>
        <end position="318"/>
    </location>
</feature>
<dbReference type="PANTHER" id="PTHR34222">
    <property type="entry name" value="GAG_PRE-INTEGRS DOMAIN-CONTAINING PROTEIN"/>
    <property type="match status" value="1"/>
</dbReference>
<proteinExistence type="predicted"/>
<keyword evidence="1" id="KW-0812">Transmembrane</keyword>
<protein>
    <recommendedName>
        <fullName evidence="2">Retrovirus-related Pol polyprotein from transposon TNT 1-94-like beta-barrel domain-containing protein</fullName>
    </recommendedName>
</protein>
<dbReference type="PANTHER" id="PTHR34222:SF99">
    <property type="entry name" value="PROTEIN, PUTATIVE-RELATED"/>
    <property type="match status" value="1"/>
</dbReference>
<keyword evidence="1" id="KW-0472">Membrane</keyword>
<dbReference type="EMBL" id="CP144692">
    <property type="protein sequence ID" value="WVY99182.1"/>
    <property type="molecule type" value="Genomic_DNA"/>
</dbReference>
<dbReference type="Pfam" id="PF22936">
    <property type="entry name" value="Pol_BBD"/>
    <property type="match status" value="1"/>
</dbReference>
<sequence length="319" mass="35831">TVTDYFTQLRVLWDELENFRSDPVCVCGVKCLCQFSSILAQRKLEDQAMQFLRGLTDQYGGTTVFSSLYFSCRNKIKFYKRCYLSCFDLQFCGRPGHNESTCYQKHGFPNTSSDIKSSKGDSTRGKICSYCGKPGHIIDVCYKKHDYLPGHRLFNAKSSSAKSVSITENKAADKDMYAYEIPDIRFTPQQYQALLALIQQPSNIASASTSNLAHINQIGSVSSSIHTPHSSGSIQPTICTTHTFNTAPWILDSGATYHVSYSLQFFTSYHTIAPVTVDLPNGHQVTATHAGIVHFTSTFYLIDFFMFPHLLSILFLYLN</sequence>
<keyword evidence="1" id="KW-1133">Transmembrane helix</keyword>
<dbReference type="Gene3D" id="4.10.60.10">
    <property type="entry name" value="Zinc finger, CCHC-type"/>
    <property type="match status" value="1"/>
</dbReference>
<dbReference type="Proteomes" id="UP001374535">
    <property type="component" value="Chromosome 9"/>
</dbReference>
<organism evidence="3 4">
    <name type="scientific">Vigna mungo</name>
    <name type="common">Black gram</name>
    <name type="synonym">Phaseolus mungo</name>
    <dbReference type="NCBI Taxonomy" id="3915"/>
    <lineage>
        <taxon>Eukaryota</taxon>
        <taxon>Viridiplantae</taxon>
        <taxon>Streptophyta</taxon>
        <taxon>Embryophyta</taxon>
        <taxon>Tracheophyta</taxon>
        <taxon>Spermatophyta</taxon>
        <taxon>Magnoliopsida</taxon>
        <taxon>eudicotyledons</taxon>
        <taxon>Gunneridae</taxon>
        <taxon>Pentapetalae</taxon>
        <taxon>rosids</taxon>
        <taxon>fabids</taxon>
        <taxon>Fabales</taxon>
        <taxon>Fabaceae</taxon>
        <taxon>Papilionoideae</taxon>
        <taxon>50 kb inversion clade</taxon>
        <taxon>NPAAA clade</taxon>
        <taxon>indigoferoid/millettioid clade</taxon>
        <taxon>Phaseoleae</taxon>
        <taxon>Vigna</taxon>
    </lineage>
</organism>
<dbReference type="AlphaFoldDB" id="A0AAQ3MXD4"/>
<gene>
    <name evidence="3" type="ORF">V8G54_031333</name>
</gene>
<evidence type="ECO:0000259" key="2">
    <source>
        <dbReference type="Pfam" id="PF22936"/>
    </source>
</evidence>
<evidence type="ECO:0000313" key="4">
    <source>
        <dbReference type="Proteomes" id="UP001374535"/>
    </source>
</evidence>